<evidence type="ECO:0000313" key="8">
    <source>
        <dbReference type="Proteomes" id="UP001378592"/>
    </source>
</evidence>
<feature type="transmembrane region" description="Helical" evidence="6">
    <location>
        <begin position="42"/>
        <end position="60"/>
    </location>
</feature>
<evidence type="ECO:0000256" key="5">
    <source>
        <dbReference type="ARBA" id="ARBA00023136"/>
    </source>
</evidence>
<evidence type="ECO:0000313" key="7">
    <source>
        <dbReference type="EMBL" id="KAK7873842.1"/>
    </source>
</evidence>
<comment type="caution">
    <text evidence="7">The sequence shown here is derived from an EMBL/GenBank/DDBJ whole genome shotgun (WGS) entry which is preliminary data.</text>
</comment>
<feature type="transmembrane region" description="Helical" evidence="6">
    <location>
        <begin position="122"/>
        <end position="141"/>
    </location>
</feature>
<evidence type="ECO:0000256" key="6">
    <source>
        <dbReference type="SAM" id="Phobius"/>
    </source>
</evidence>
<keyword evidence="8" id="KW-1185">Reference proteome</keyword>
<gene>
    <name evidence="7" type="ORF">R5R35_005707</name>
</gene>
<evidence type="ECO:0000256" key="2">
    <source>
        <dbReference type="ARBA" id="ARBA00022692"/>
    </source>
</evidence>
<keyword evidence="2 6" id="KW-0812">Transmembrane</keyword>
<dbReference type="GO" id="GO:0031966">
    <property type="term" value="C:mitochondrial membrane"/>
    <property type="evidence" value="ECO:0007669"/>
    <property type="project" value="UniProtKB-SubCell"/>
</dbReference>
<dbReference type="PANTHER" id="PTHR16296:SF2">
    <property type="entry name" value="TRANSMEMBRANE PROTEIN 126A"/>
    <property type="match status" value="1"/>
</dbReference>
<proteinExistence type="predicted"/>
<sequence>MSVHKAKGTIPEGAVRLTEQEAINRQWQLIMNWTPEKDVWPFRYGIGLLSVTSAFCGIYINNHYRTKLHLHEFGRFSSYLPIVALPTVLSALIHQQEVSNDIIIERTACPVCVQMRSASLQVLISTVLPAILAPLSGFMFATRHYTYNLPPITKPLEHLKLWQKLTRPIGNILFLMCACQAFFALGLAHCEEKSMQKIRIKLLRIEKETLP</sequence>
<keyword evidence="5 6" id="KW-0472">Membrane</keyword>
<name>A0AAN9WCZ6_9ORTH</name>
<accession>A0AAN9WCZ6</accession>
<dbReference type="Proteomes" id="UP001378592">
    <property type="component" value="Unassembled WGS sequence"/>
</dbReference>
<evidence type="ECO:0000256" key="3">
    <source>
        <dbReference type="ARBA" id="ARBA00022989"/>
    </source>
</evidence>
<organism evidence="7 8">
    <name type="scientific">Gryllus longicercus</name>
    <dbReference type="NCBI Taxonomy" id="2509291"/>
    <lineage>
        <taxon>Eukaryota</taxon>
        <taxon>Metazoa</taxon>
        <taxon>Ecdysozoa</taxon>
        <taxon>Arthropoda</taxon>
        <taxon>Hexapoda</taxon>
        <taxon>Insecta</taxon>
        <taxon>Pterygota</taxon>
        <taxon>Neoptera</taxon>
        <taxon>Polyneoptera</taxon>
        <taxon>Orthoptera</taxon>
        <taxon>Ensifera</taxon>
        <taxon>Gryllidea</taxon>
        <taxon>Grylloidea</taxon>
        <taxon>Gryllidae</taxon>
        <taxon>Gryllinae</taxon>
        <taxon>Gryllus</taxon>
    </lineage>
</organism>
<dbReference type="GO" id="GO:0032981">
    <property type="term" value="P:mitochondrial respiratory chain complex I assembly"/>
    <property type="evidence" value="ECO:0007669"/>
    <property type="project" value="TreeGrafter"/>
</dbReference>
<dbReference type="Pfam" id="PF07114">
    <property type="entry name" value="TMEM126"/>
    <property type="match status" value="1"/>
</dbReference>
<evidence type="ECO:0000256" key="1">
    <source>
        <dbReference type="ARBA" id="ARBA00004225"/>
    </source>
</evidence>
<dbReference type="PANTHER" id="PTHR16296">
    <property type="entry name" value="UNCHARACTERIZED HYPOTHALAMUS PROTEIN HT007"/>
    <property type="match status" value="1"/>
</dbReference>
<dbReference type="InterPro" id="IPR009801">
    <property type="entry name" value="TMEM126"/>
</dbReference>
<evidence type="ECO:0000256" key="4">
    <source>
        <dbReference type="ARBA" id="ARBA00023128"/>
    </source>
</evidence>
<dbReference type="AlphaFoldDB" id="A0AAN9WCZ6"/>
<dbReference type="EMBL" id="JAZDUA010000008">
    <property type="protein sequence ID" value="KAK7873842.1"/>
    <property type="molecule type" value="Genomic_DNA"/>
</dbReference>
<reference evidence="7 8" key="1">
    <citation type="submission" date="2024-03" db="EMBL/GenBank/DDBJ databases">
        <title>The genome assembly and annotation of the cricket Gryllus longicercus Weissman &amp; Gray.</title>
        <authorList>
            <person name="Szrajer S."/>
            <person name="Gray D."/>
            <person name="Ylla G."/>
        </authorList>
    </citation>
    <scope>NUCLEOTIDE SEQUENCE [LARGE SCALE GENOMIC DNA]</scope>
    <source>
        <strain evidence="7">DAG 2021-001</strain>
        <tissue evidence="7">Whole body minus gut</tissue>
    </source>
</reference>
<keyword evidence="4" id="KW-0496">Mitochondrion</keyword>
<comment type="subcellular location">
    <subcellularLocation>
        <location evidence="1">Mitochondrion membrane</location>
        <topology evidence="1">Multi-pass membrane protein</topology>
    </subcellularLocation>
</comment>
<protein>
    <submittedName>
        <fullName evidence="7">Uncharacterized protein</fullName>
    </submittedName>
</protein>
<feature type="transmembrane region" description="Helical" evidence="6">
    <location>
        <begin position="169"/>
        <end position="190"/>
    </location>
</feature>
<keyword evidence="3 6" id="KW-1133">Transmembrane helix</keyword>